<reference evidence="2" key="2">
    <citation type="submission" date="2015-06" db="UniProtKB">
        <authorList>
            <consortium name="EnsemblPlants"/>
        </authorList>
    </citation>
    <scope>IDENTIFICATION</scope>
    <source>
        <strain evidence="2">DM1-3 516 R44</strain>
    </source>
</reference>
<feature type="region of interest" description="Disordered" evidence="1">
    <location>
        <begin position="123"/>
        <end position="159"/>
    </location>
</feature>
<feature type="compositionally biased region" description="Low complexity" evidence="1">
    <location>
        <begin position="131"/>
        <end position="143"/>
    </location>
</feature>
<dbReference type="HOGENOM" id="CLU_1368327_0_0_1"/>
<organism evidence="2 3">
    <name type="scientific">Solanum tuberosum</name>
    <name type="common">Potato</name>
    <dbReference type="NCBI Taxonomy" id="4113"/>
    <lineage>
        <taxon>Eukaryota</taxon>
        <taxon>Viridiplantae</taxon>
        <taxon>Streptophyta</taxon>
        <taxon>Embryophyta</taxon>
        <taxon>Tracheophyta</taxon>
        <taxon>Spermatophyta</taxon>
        <taxon>Magnoliopsida</taxon>
        <taxon>eudicotyledons</taxon>
        <taxon>Gunneridae</taxon>
        <taxon>Pentapetalae</taxon>
        <taxon>asterids</taxon>
        <taxon>lamiids</taxon>
        <taxon>Solanales</taxon>
        <taxon>Solanaceae</taxon>
        <taxon>Solanoideae</taxon>
        <taxon>Solaneae</taxon>
        <taxon>Solanum</taxon>
    </lineage>
</organism>
<evidence type="ECO:0000313" key="3">
    <source>
        <dbReference type="Proteomes" id="UP000011115"/>
    </source>
</evidence>
<keyword evidence="3" id="KW-1185">Reference proteome</keyword>
<dbReference type="Proteomes" id="UP000011115">
    <property type="component" value="Unassembled WGS sequence"/>
</dbReference>
<reference evidence="3" key="1">
    <citation type="journal article" date="2011" name="Nature">
        <title>Genome sequence and analysis of the tuber crop potato.</title>
        <authorList>
            <consortium name="The Potato Genome Sequencing Consortium"/>
        </authorList>
    </citation>
    <scope>NUCLEOTIDE SEQUENCE [LARGE SCALE GENOMIC DNA]</scope>
    <source>
        <strain evidence="3">cv. DM1-3 516 R44</strain>
    </source>
</reference>
<evidence type="ECO:0000313" key="2">
    <source>
        <dbReference type="EnsemblPlants" id="PGSC0003DMT400092119"/>
    </source>
</evidence>
<name>M1DP46_SOLTU</name>
<dbReference type="AlphaFoldDB" id="M1DP46"/>
<dbReference type="EnsemblPlants" id="PGSC0003DMT400092119">
    <property type="protein sequence ID" value="PGSC0003DMT400092119"/>
    <property type="gene ID" value="PGSC0003DMG400041690"/>
</dbReference>
<accession>M1DP46</accession>
<evidence type="ECO:0008006" key="4">
    <source>
        <dbReference type="Google" id="ProtNLM"/>
    </source>
</evidence>
<dbReference type="Gramene" id="PGSC0003DMT400092119">
    <property type="protein sequence ID" value="PGSC0003DMT400092119"/>
    <property type="gene ID" value="PGSC0003DMG400041690"/>
</dbReference>
<protein>
    <recommendedName>
        <fullName evidence="4">Integrase core domain containing protein</fullName>
    </recommendedName>
</protein>
<dbReference type="InParanoid" id="M1DP46"/>
<dbReference type="PaxDb" id="4113-PGSC0003DMT400092119"/>
<sequence>MINFDSDGIEGYDELVAALARDERKNLQKIIVQWSTDSIDGSLVHQRTVDGIRRSQVTLRTVGHPTDRRSGSVGQLHTNFVQVSNNGVDYSPLFHRRTVLHIRGSHIRDPILGTLTYGRDPRVVVPSMDRSTTSSADSEGSSDNPVPTSVEPAPKVNEPNRWCVPTQYQLYINDKMLNEHERMTSTVTEERSVLTCSLHTTPAIDELFRRH</sequence>
<evidence type="ECO:0000256" key="1">
    <source>
        <dbReference type="SAM" id="MobiDB-lite"/>
    </source>
</evidence>
<proteinExistence type="predicted"/>